<organism evidence="2">
    <name type="scientific">Aceria tosichella</name>
    <name type="common">wheat curl mite</name>
    <dbReference type="NCBI Taxonomy" id="561515"/>
    <lineage>
        <taxon>Eukaryota</taxon>
        <taxon>Metazoa</taxon>
        <taxon>Ecdysozoa</taxon>
        <taxon>Arthropoda</taxon>
        <taxon>Chelicerata</taxon>
        <taxon>Arachnida</taxon>
        <taxon>Acari</taxon>
        <taxon>Acariformes</taxon>
        <taxon>Trombidiformes</taxon>
        <taxon>Prostigmata</taxon>
        <taxon>Eupodina</taxon>
        <taxon>Eriophyoidea</taxon>
        <taxon>Eriophyidae</taxon>
        <taxon>Eriophyinae</taxon>
        <taxon>Aceriini</taxon>
        <taxon>Aceria</taxon>
    </lineage>
</organism>
<dbReference type="GO" id="GO:0000323">
    <property type="term" value="C:lytic vacuole"/>
    <property type="evidence" value="ECO:0007669"/>
    <property type="project" value="TreeGrafter"/>
</dbReference>
<dbReference type="PANTHER" id="PTHR15157">
    <property type="entry name" value="UV RADIATION RESISTANCE-ASSOCIATED GENE PROTEIN"/>
    <property type="match status" value="1"/>
</dbReference>
<keyword evidence="1" id="KW-0175">Coiled coil</keyword>
<gene>
    <name evidence="2" type="primary">UVRAG</name>
    <name evidence="2" type="ORF">g.19657</name>
</gene>
<proteinExistence type="predicted"/>
<dbReference type="GO" id="GO:0035493">
    <property type="term" value="P:SNARE complex assembly"/>
    <property type="evidence" value="ECO:0007669"/>
    <property type="project" value="TreeGrafter"/>
</dbReference>
<dbReference type="InterPro" id="IPR040939">
    <property type="entry name" value="Vps38"/>
</dbReference>
<evidence type="ECO:0000256" key="1">
    <source>
        <dbReference type="ARBA" id="ARBA00023054"/>
    </source>
</evidence>
<dbReference type="GO" id="GO:0034272">
    <property type="term" value="C:phosphatidylinositol 3-kinase complex, class III, type II"/>
    <property type="evidence" value="ECO:0007669"/>
    <property type="project" value="InterPro"/>
</dbReference>
<dbReference type="AlphaFoldDB" id="A0A6G1SPX7"/>
<protein>
    <submittedName>
        <fullName evidence="2">UV radiation resistance-associated gene protein</fullName>
    </submittedName>
</protein>
<name>A0A6G1SPX7_9ACAR</name>
<sequence>MDPDDLAKELKRTQQRVFLRRQQRLNLLNSELSLAKSHIISRTKLMARDLWDIYPISEFPDRRGYSICDIYLPSSDHLEGHDATMISVAIGYVGHLLLLLSDILDITLRFPLKYYGSKSLIYCNRRNQQFPLHVDSTKGRDWVNFCYGMSLLNLDIVQIRTLYGLSTSDPGETLANLHELKIILAREELS</sequence>
<accession>A0A6G1SPX7</accession>
<dbReference type="Pfam" id="PF17649">
    <property type="entry name" value="VPS38"/>
    <property type="match status" value="1"/>
</dbReference>
<dbReference type="PANTHER" id="PTHR15157:SF5">
    <property type="entry name" value="UV RADIATION RESISTANCE-ASSOCIATED GENE PROTEIN"/>
    <property type="match status" value="1"/>
</dbReference>
<evidence type="ECO:0000313" key="2">
    <source>
        <dbReference type="EMBL" id="MDE52237.1"/>
    </source>
</evidence>
<reference evidence="2" key="1">
    <citation type="submission" date="2018-10" db="EMBL/GenBank/DDBJ databases">
        <title>Transcriptome assembly of Aceria tosichella (Wheat curl mite) Type 2.</title>
        <authorList>
            <person name="Scully E.D."/>
            <person name="Geib S.M."/>
            <person name="Palmer N.A."/>
            <person name="Gupta A.K."/>
            <person name="Sarath G."/>
            <person name="Tatineni S."/>
        </authorList>
    </citation>
    <scope>NUCLEOTIDE SEQUENCE</scope>
    <source>
        <strain evidence="2">LincolnNE</strain>
    </source>
</reference>
<dbReference type="EMBL" id="GGYP01007466">
    <property type="protein sequence ID" value="MDE52237.1"/>
    <property type="molecule type" value="Transcribed_RNA"/>
</dbReference>
<dbReference type="GO" id="GO:0005768">
    <property type="term" value="C:endosome"/>
    <property type="evidence" value="ECO:0007669"/>
    <property type="project" value="TreeGrafter"/>
</dbReference>
<dbReference type="GO" id="GO:0000149">
    <property type="term" value="F:SNARE binding"/>
    <property type="evidence" value="ECO:0007669"/>
    <property type="project" value="TreeGrafter"/>
</dbReference>